<gene>
    <name evidence="1" type="ORF">HU200_010143</name>
</gene>
<proteinExistence type="predicted"/>
<protein>
    <submittedName>
        <fullName evidence="1">Uncharacterized protein</fullName>
    </submittedName>
</protein>
<evidence type="ECO:0000313" key="2">
    <source>
        <dbReference type="Proteomes" id="UP000636709"/>
    </source>
</evidence>
<keyword evidence="2" id="KW-1185">Reference proteome</keyword>
<name>A0A835FIX6_9POAL</name>
<dbReference type="AlphaFoldDB" id="A0A835FIX6"/>
<accession>A0A835FIX6</accession>
<evidence type="ECO:0000313" key="1">
    <source>
        <dbReference type="EMBL" id="KAF8760518.1"/>
    </source>
</evidence>
<comment type="caution">
    <text evidence="1">The sequence shown here is derived from an EMBL/GenBank/DDBJ whole genome shotgun (WGS) entry which is preliminary data.</text>
</comment>
<dbReference type="Proteomes" id="UP000636709">
    <property type="component" value="Unassembled WGS sequence"/>
</dbReference>
<organism evidence="1 2">
    <name type="scientific">Digitaria exilis</name>
    <dbReference type="NCBI Taxonomy" id="1010633"/>
    <lineage>
        <taxon>Eukaryota</taxon>
        <taxon>Viridiplantae</taxon>
        <taxon>Streptophyta</taxon>
        <taxon>Embryophyta</taxon>
        <taxon>Tracheophyta</taxon>
        <taxon>Spermatophyta</taxon>
        <taxon>Magnoliopsida</taxon>
        <taxon>Liliopsida</taxon>
        <taxon>Poales</taxon>
        <taxon>Poaceae</taxon>
        <taxon>PACMAD clade</taxon>
        <taxon>Panicoideae</taxon>
        <taxon>Panicodae</taxon>
        <taxon>Paniceae</taxon>
        <taxon>Anthephorinae</taxon>
        <taxon>Digitaria</taxon>
    </lineage>
</organism>
<dbReference type="OrthoDB" id="713116at2759"/>
<sequence length="47" mass="5630">MRWKENDDAVIWVQVLAPEPSWIILCDHEKVLRHLFWANLALYRVGP</sequence>
<reference evidence="1" key="1">
    <citation type="submission" date="2020-07" db="EMBL/GenBank/DDBJ databases">
        <title>Genome sequence and genetic diversity analysis of an under-domesticated orphan crop, white fonio (Digitaria exilis).</title>
        <authorList>
            <person name="Bennetzen J.L."/>
            <person name="Chen S."/>
            <person name="Ma X."/>
            <person name="Wang X."/>
            <person name="Yssel A.E.J."/>
            <person name="Chaluvadi S.R."/>
            <person name="Johnson M."/>
            <person name="Gangashetty P."/>
            <person name="Hamidou F."/>
            <person name="Sanogo M.D."/>
            <person name="Zwaenepoel A."/>
            <person name="Wallace J."/>
            <person name="Van De Peer Y."/>
            <person name="Van Deynze A."/>
        </authorList>
    </citation>
    <scope>NUCLEOTIDE SEQUENCE</scope>
    <source>
        <tissue evidence="1">Leaves</tissue>
    </source>
</reference>
<dbReference type="EMBL" id="JACEFO010000708">
    <property type="protein sequence ID" value="KAF8760518.1"/>
    <property type="molecule type" value="Genomic_DNA"/>
</dbReference>